<dbReference type="SUPFAM" id="SSF48371">
    <property type="entry name" value="ARM repeat"/>
    <property type="match status" value="1"/>
</dbReference>
<reference evidence="3 4" key="1">
    <citation type="submission" date="2014-06" db="EMBL/GenBank/DDBJ databases">
        <authorList>
            <person name="Swart Estienne"/>
        </authorList>
    </citation>
    <scope>NUCLEOTIDE SEQUENCE [LARGE SCALE GENOMIC DNA]</scope>
    <source>
        <strain evidence="3 4">130c</strain>
    </source>
</reference>
<feature type="compositionally biased region" description="Polar residues" evidence="1">
    <location>
        <begin position="284"/>
        <end position="309"/>
    </location>
</feature>
<evidence type="ECO:0000256" key="1">
    <source>
        <dbReference type="SAM" id="MobiDB-lite"/>
    </source>
</evidence>
<dbReference type="PANTHER" id="PTHR21567:SF9">
    <property type="entry name" value="CLIP-ASSOCIATING PROTEIN"/>
    <property type="match status" value="1"/>
</dbReference>
<gene>
    <name evidence="3" type="primary">Contig9653.g10326</name>
    <name evidence="3" type="ORF">STYLEM_9327</name>
</gene>
<dbReference type="InParanoid" id="A0A078ADL0"/>
<organism evidence="3 4">
    <name type="scientific">Stylonychia lemnae</name>
    <name type="common">Ciliate</name>
    <dbReference type="NCBI Taxonomy" id="5949"/>
    <lineage>
        <taxon>Eukaryota</taxon>
        <taxon>Sar</taxon>
        <taxon>Alveolata</taxon>
        <taxon>Ciliophora</taxon>
        <taxon>Intramacronucleata</taxon>
        <taxon>Spirotrichea</taxon>
        <taxon>Stichotrichia</taxon>
        <taxon>Sporadotrichida</taxon>
        <taxon>Oxytrichidae</taxon>
        <taxon>Stylonychinae</taxon>
        <taxon>Stylonychia</taxon>
    </lineage>
</organism>
<feature type="compositionally biased region" description="Basic and acidic residues" evidence="1">
    <location>
        <begin position="425"/>
        <end position="443"/>
    </location>
</feature>
<dbReference type="GO" id="GO:0000226">
    <property type="term" value="P:microtubule cytoskeleton organization"/>
    <property type="evidence" value="ECO:0007669"/>
    <property type="project" value="TreeGrafter"/>
</dbReference>
<dbReference type="EMBL" id="CCKQ01008868">
    <property type="protein sequence ID" value="CDW80330.1"/>
    <property type="molecule type" value="Genomic_DNA"/>
</dbReference>
<evidence type="ECO:0000313" key="4">
    <source>
        <dbReference type="Proteomes" id="UP000039865"/>
    </source>
</evidence>
<evidence type="ECO:0000313" key="3">
    <source>
        <dbReference type="EMBL" id="CDW80330.1"/>
    </source>
</evidence>
<dbReference type="Proteomes" id="UP000039865">
    <property type="component" value="Unassembled WGS sequence"/>
</dbReference>
<proteinExistence type="predicted"/>
<sequence>MEESQLLTEYEPIDLGQIKPSKITTEKELEAEAAQICEILKDIKGDWNQRLKALLSIQSFLVSDDIREFSNFSNFMSKLVAPLTFQLQDLRSQITKEASKGISLMAQVMQQNFEPLAHRFISKVSLFKLLNAAKHVLAEHSHICIIAIINNVICPNAEYIYLILNQFPEDCYLNHIPIIEDLLISLIQDAKSEARQIARMAYFRYKMIFPDRSDFIFNHLDSQNQRAILDEEDSFVDPNFIASKARYTEKLVNKSPSKLPDSLGGTGSGFLGIPGASGKDQLKMTRSVSRGRPTTTSNNLTSKAQNVSPSGGHKKQMKSPDNDETGRGKQSRTSKLKFQQYNRLNVIPQIRCEQIKTIKESQACFLGSNEQKTNETQSLNFQSKAIVEERKLNQHQKQQDHQQQNQMNLGSPKLPPDRQQQLQSLREKKQKQLEEQQQKEKQHNFNPQNNSNNNNSSQHQAKIGIKSVNIAPIQTKQNSMVSPTVKKPNKFLNQKTQEEIDKQNQIKRQKSASPTGGSPKSSLLQQRDQIKRPENLVISQKQNKTQHNFNSQKQDSNVQIKDQKLDDSNYQTIPNQRQQPNSMNISKVKQNQQRMQVSHSIQNIQQAKNQAQGSSQMQQPTQIVKKDNLLDQNQLNSSDEQKIFEELDFLNQNESIESLVVSAQSSNLNERVRSFQMIKNSEDQLQECSDQLLKKLFKIHLDYLQDKDERVMVAVQESLLTLVQYKHTLVDKYLDSMIPTLLQNMVGLSEQVSILSSDLINIICLQQNASDIVLILMDLLREQSVNHKIVTAALEVLVVLLKDDQEYCNKNANVLETTLKIVELLETNNNNMDVIMPSIAVMLAMRDKNFEGTMKALLFLKSQQLNVILKLAQQFAPDFENDIKKNVLSDQVQNFLRGQSINDESEIDKFSHSQRSYDSHSFKEPIFNDTYNSHIDLGSQILQSEENLKENFQDIEKASPVNVLQQQMTNRTISDQMNSNKSSQRHSKIKNENFENDSNLNDDLDNFNELVNFTQGSSKNYIISKAGDVLDDQIEDGVSPKPRLSIIQDKINRSSEISEFSQILRASIPNQRQKIFDRIDETLLMEDPNNIISSLFEELIKFFFDLLKSDESVGIKEQSFKCLFRILQLKVQQTKQILSNIIEDIAIAYFLNKKMIPMFEKILSILVATQDQEQIFILLDKLMQNHQHPQLQIMIKMTTLLFKILNNHKLIDKYFSVMFENLFQVILKHYLYQKQLMSHDSANVRKSLVFCMVDMYFVMDHNDFSKYLTQFNVNQQKLVNIYIERKSGGSSSPKNE</sequence>
<dbReference type="Pfam" id="PF12348">
    <property type="entry name" value="CLASP_N"/>
    <property type="match status" value="2"/>
</dbReference>
<protein>
    <submittedName>
        <fullName evidence="3">Clip-associated protein</fullName>
    </submittedName>
</protein>
<feature type="compositionally biased region" description="Basic and acidic residues" evidence="1">
    <location>
        <begin position="318"/>
        <end position="327"/>
    </location>
</feature>
<dbReference type="OrthoDB" id="444365at2759"/>
<dbReference type="GO" id="GO:0000278">
    <property type="term" value="P:mitotic cell cycle"/>
    <property type="evidence" value="ECO:0007669"/>
    <property type="project" value="UniProtKB-ARBA"/>
</dbReference>
<dbReference type="GO" id="GO:0005819">
    <property type="term" value="C:spindle"/>
    <property type="evidence" value="ECO:0007669"/>
    <property type="project" value="UniProtKB-ARBA"/>
</dbReference>
<dbReference type="PANTHER" id="PTHR21567">
    <property type="entry name" value="CLASP"/>
    <property type="match status" value="1"/>
</dbReference>
<dbReference type="Gene3D" id="1.25.10.10">
    <property type="entry name" value="Leucine-rich Repeat Variant"/>
    <property type="match status" value="3"/>
</dbReference>
<feature type="compositionally biased region" description="Low complexity" evidence="1">
    <location>
        <begin position="444"/>
        <end position="460"/>
    </location>
</feature>
<dbReference type="OMA" id="PQLQIMI"/>
<dbReference type="GO" id="GO:0008017">
    <property type="term" value="F:microtubule binding"/>
    <property type="evidence" value="ECO:0007669"/>
    <property type="project" value="TreeGrafter"/>
</dbReference>
<feature type="region of interest" description="Disordered" evidence="1">
    <location>
        <begin position="274"/>
        <end position="337"/>
    </location>
</feature>
<dbReference type="InterPro" id="IPR024395">
    <property type="entry name" value="CLASP_N_dom"/>
</dbReference>
<feature type="region of interest" description="Disordered" evidence="1">
    <location>
        <begin position="498"/>
        <end position="529"/>
    </location>
</feature>
<feature type="domain" description="CLASP N-terminal" evidence="2">
    <location>
        <begin position="29"/>
        <end position="154"/>
    </location>
</feature>
<dbReference type="GO" id="GO:0005881">
    <property type="term" value="C:cytoplasmic microtubule"/>
    <property type="evidence" value="ECO:0007669"/>
    <property type="project" value="TreeGrafter"/>
</dbReference>
<name>A0A078ADL0_STYLE</name>
<feature type="region of interest" description="Disordered" evidence="1">
    <location>
        <begin position="570"/>
        <end position="594"/>
    </location>
</feature>
<feature type="domain" description="CLASP N-terminal" evidence="2">
    <location>
        <begin position="158"/>
        <end position="228"/>
    </location>
</feature>
<keyword evidence="4" id="KW-1185">Reference proteome</keyword>
<feature type="compositionally biased region" description="Polar residues" evidence="1">
    <location>
        <begin position="511"/>
        <end position="527"/>
    </location>
</feature>
<dbReference type="InterPro" id="IPR011989">
    <property type="entry name" value="ARM-like"/>
</dbReference>
<dbReference type="InterPro" id="IPR016024">
    <property type="entry name" value="ARM-type_fold"/>
</dbReference>
<accession>A0A078ADL0</accession>
<evidence type="ECO:0000259" key="2">
    <source>
        <dbReference type="Pfam" id="PF12348"/>
    </source>
</evidence>
<feature type="compositionally biased region" description="Basic and acidic residues" evidence="1">
    <location>
        <begin position="391"/>
        <end position="400"/>
    </location>
</feature>
<feature type="region of interest" description="Disordered" evidence="1">
    <location>
        <begin position="391"/>
        <end position="460"/>
    </location>
</feature>